<keyword evidence="1" id="KW-0175">Coiled coil</keyword>
<feature type="coiled-coil region" evidence="1">
    <location>
        <begin position="81"/>
        <end position="172"/>
    </location>
</feature>
<protein>
    <submittedName>
        <fullName evidence="2">Uncharacterized protein</fullName>
    </submittedName>
</protein>
<organism evidence="2 3">
    <name type="scientific">Paenibacillus filicis</name>
    <dbReference type="NCBI Taxonomy" id="669464"/>
    <lineage>
        <taxon>Bacteria</taxon>
        <taxon>Bacillati</taxon>
        <taxon>Bacillota</taxon>
        <taxon>Bacilli</taxon>
        <taxon>Bacillales</taxon>
        <taxon>Paenibacillaceae</taxon>
        <taxon>Paenibacillus</taxon>
    </lineage>
</organism>
<dbReference type="EMBL" id="JBBPCC010000021">
    <property type="protein sequence ID" value="MEK8131435.1"/>
    <property type="molecule type" value="Genomic_DNA"/>
</dbReference>
<proteinExistence type="predicted"/>
<evidence type="ECO:0000256" key="1">
    <source>
        <dbReference type="SAM" id="Coils"/>
    </source>
</evidence>
<evidence type="ECO:0000313" key="2">
    <source>
        <dbReference type="EMBL" id="MEK8131435.1"/>
    </source>
</evidence>
<comment type="caution">
    <text evidence="2">The sequence shown here is derived from an EMBL/GenBank/DDBJ whole genome shotgun (WGS) entry which is preliminary data.</text>
</comment>
<name>A0ABU9DRD1_9BACL</name>
<dbReference type="RefSeq" id="WP_341418571.1">
    <property type="nucleotide sequence ID" value="NZ_JBBPCC010000021.1"/>
</dbReference>
<keyword evidence="3" id="KW-1185">Reference proteome</keyword>
<evidence type="ECO:0000313" key="3">
    <source>
        <dbReference type="Proteomes" id="UP001469365"/>
    </source>
</evidence>
<gene>
    <name evidence="2" type="ORF">WMW72_26350</name>
</gene>
<accession>A0ABU9DRD1</accession>
<dbReference type="Proteomes" id="UP001469365">
    <property type="component" value="Unassembled WGS sequence"/>
</dbReference>
<reference evidence="2 3" key="1">
    <citation type="submission" date="2024-04" db="EMBL/GenBank/DDBJ databases">
        <title>draft genome sequnece of Paenibacillus filicis.</title>
        <authorList>
            <person name="Kim D.-U."/>
        </authorList>
    </citation>
    <scope>NUCLEOTIDE SEQUENCE [LARGE SCALE GENOMIC DNA]</scope>
    <source>
        <strain evidence="2 3">KACC14197</strain>
    </source>
</reference>
<sequence length="212" mass="24650">MHQAGTEEEPIYGTEQQPVILSISKANLDKKSLDLLFAVDQLIQAKQHSDMSIYEHQDRLMHANGNIDRLSRDLKNMGRVVEEREKSILDLEQKLTEKNLKYDQMLEDCRDIQNGMTTEIEELKNVIDLEQQKYSSLLHKHNEAQLEKSRKINELEEKNGKLAIEHAHLMQKFEAQREEKAYLLSMIQDFTTRMSSPLETIRARNEDGNGNS</sequence>